<dbReference type="CDD" id="cd07302">
    <property type="entry name" value="CHD"/>
    <property type="match status" value="1"/>
</dbReference>
<dbReference type="GO" id="GO:0035556">
    <property type="term" value="P:intracellular signal transduction"/>
    <property type="evidence" value="ECO:0007669"/>
    <property type="project" value="InterPro"/>
</dbReference>
<protein>
    <submittedName>
        <fullName evidence="3">Adenylate/guanylate cyclase domain-containing protein</fullName>
    </submittedName>
</protein>
<feature type="transmembrane region" description="Helical" evidence="1">
    <location>
        <begin position="390"/>
        <end position="422"/>
    </location>
</feature>
<dbReference type="Pfam" id="PF00211">
    <property type="entry name" value="Guanylate_cyc"/>
    <property type="match status" value="1"/>
</dbReference>
<proteinExistence type="predicted"/>
<dbReference type="SUPFAM" id="SSF55073">
    <property type="entry name" value="Nucleotide cyclase"/>
    <property type="match status" value="1"/>
</dbReference>
<keyword evidence="1" id="KW-0812">Transmembrane</keyword>
<dbReference type="InterPro" id="IPR029787">
    <property type="entry name" value="Nucleotide_cyclase"/>
</dbReference>
<sequence>MSRLRKTAIVGLLTGLCGLGLAPVVHRWEEAIGLDFLFTRRGVRAVPPGVVIVALDKVSANRLNLPKSPERWPRSLHARLIERLSQQGTRVIAFDITFDEARSPHEDRLLAQSIHRARRIILCEYIDKETVPLKDERGVLLGDLNLEKVIPPILPLARSALAQAPFPLPKVPVQVSQYWTFKTSAGDTPTLPVVTFQAFGLEVYDELIRQLRRISPALAARLPRDRDAVMAARNVRQLTQALRGIFQKHPWVAERLLEALQDAGRPGGEAKKDRILQALLQMYQSPNSLYLNFYGPPGTIPTISYYRALGIPEVPGVQTQALDFHGKAVFVGLAEPLQPEYARKDGFYTVFSDPSGLDISGVEIAATAFANLLEARPIRQPGLFAHLATLLLWGLLLGALCCLLPLWIAAASVIGLSVLYGLAAQQQFNAASLWSPLVTPIFLQAPLAFFGTVFWNYFDIHQERQNIRKAFEHYLPDRVVDQLARNLVDIQTDRQVVYGTCLYTDAEQYTALSEILDLKALGNFTNQYYAAIFEPVKQHGGTVSNVVGDSMLAIWVSAHPDAALRTQACLAALDIAMAVQRFNRSSGNLRLPTRIGVHAGQMLLGNIGAIDHYEYCPIGDIVNTAARIEGLNKYLGTRILVSEEVLDQLDGLLVRELGKFILAGKSRPTVIYELICRREESASWQGEFCAAFAGALDAYRNRSWEEAIQGFREALKIQRGDGPSRFYLRLCQSYRKSPPEAMWDGLVCLDKK</sequence>
<reference evidence="3" key="1">
    <citation type="submission" date="2020-07" db="EMBL/GenBank/DDBJ databases">
        <title>Huge and variable diversity of episymbiotic CPR bacteria and DPANN archaea in groundwater ecosystems.</title>
        <authorList>
            <person name="He C.Y."/>
            <person name="Keren R."/>
            <person name="Whittaker M."/>
            <person name="Farag I.F."/>
            <person name="Doudna J."/>
            <person name="Cate J.H.D."/>
            <person name="Banfield J.F."/>
        </authorList>
    </citation>
    <scope>NUCLEOTIDE SEQUENCE</scope>
    <source>
        <strain evidence="3">NC_groundwater_672_Ag_B-0.1um_62_36</strain>
    </source>
</reference>
<dbReference type="Pfam" id="PF05226">
    <property type="entry name" value="CHASE2"/>
    <property type="match status" value="1"/>
</dbReference>
<evidence type="ECO:0000259" key="2">
    <source>
        <dbReference type="PROSITE" id="PS50125"/>
    </source>
</evidence>
<gene>
    <name evidence="3" type="ORF">HYY20_10785</name>
</gene>
<comment type="caution">
    <text evidence="3">The sequence shown here is derived from an EMBL/GenBank/DDBJ whole genome shotgun (WGS) entry which is preliminary data.</text>
</comment>
<evidence type="ECO:0000256" key="1">
    <source>
        <dbReference type="SAM" id="Phobius"/>
    </source>
</evidence>
<dbReference type="InterPro" id="IPR001054">
    <property type="entry name" value="A/G_cyclase"/>
</dbReference>
<evidence type="ECO:0000313" key="3">
    <source>
        <dbReference type="EMBL" id="MBI2877356.1"/>
    </source>
</evidence>
<dbReference type="SMART" id="SM01080">
    <property type="entry name" value="CHASE2"/>
    <property type="match status" value="1"/>
</dbReference>
<dbReference type="EMBL" id="JACPRF010000331">
    <property type="protein sequence ID" value="MBI2877356.1"/>
    <property type="molecule type" value="Genomic_DNA"/>
</dbReference>
<feature type="domain" description="Guanylate cyclase" evidence="2">
    <location>
        <begin position="500"/>
        <end position="629"/>
    </location>
</feature>
<dbReference type="GO" id="GO:0004016">
    <property type="term" value="F:adenylate cyclase activity"/>
    <property type="evidence" value="ECO:0007669"/>
    <property type="project" value="UniProtKB-ARBA"/>
</dbReference>
<dbReference type="InterPro" id="IPR050697">
    <property type="entry name" value="Adenylyl/Guanylyl_Cyclase_3/4"/>
</dbReference>
<name>A0A932CQN4_UNCTE</name>
<dbReference type="SMART" id="SM00044">
    <property type="entry name" value="CYCc"/>
    <property type="match status" value="1"/>
</dbReference>
<feature type="transmembrane region" description="Helical" evidence="1">
    <location>
        <begin position="434"/>
        <end position="458"/>
    </location>
</feature>
<dbReference type="AlphaFoldDB" id="A0A932CQN4"/>
<accession>A0A932CQN4</accession>
<dbReference type="Proteomes" id="UP000769766">
    <property type="component" value="Unassembled WGS sequence"/>
</dbReference>
<dbReference type="PROSITE" id="PS50125">
    <property type="entry name" value="GUANYLATE_CYCLASE_2"/>
    <property type="match status" value="1"/>
</dbReference>
<dbReference type="GO" id="GO:0009190">
    <property type="term" value="P:cyclic nucleotide biosynthetic process"/>
    <property type="evidence" value="ECO:0007669"/>
    <property type="project" value="InterPro"/>
</dbReference>
<organism evidence="3 4">
    <name type="scientific">Tectimicrobiota bacterium</name>
    <dbReference type="NCBI Taxonomy" id="2528274"/>
    <lineage>
        <taxon>Bacteria</taxon>
        <taxon>Pseudomonadati</taxon>
        <taxon>Nitrospinota/Tectimicrobiota group</taxon>
        <taxon>Candidatus Tectimicrobiota</taxon>
    </lineage>
</organism>
<dbReference type="PANTHER" id="PTHR43081">
    <property type="entry name" value="ADENYLATE CYCLASE, TERMINAL-DIFFERENTIATION SPECIFIC-RELATED"/>
    <property type="match status" value="1"/>
</dbReference>
<dbReference type="PANTHER" id="PTHR43081:SF1">
    <property type="entry name" value="ADENYLATE CYCLASE, TERMINAL-DIFFERENTIATION SPECIFIC"/>
    <property type="match status" value="1"/>
</dbReference>
<keyword evidence="1" id="KW-0472">Membrane</keyword>
<dbReference type="Gene3D" id="3.30.70.1230">
    <property type="entry name" value="Nucleotide cyclase"/>
    <property type="match status" value="1"/>
</dbReference>
<evidence type="ECO:0000313" key="4">
    <source>
        <dbReference type="Proteomes" id="UP000769766"/>
    </source>
</evidence>
<dbReference type="InterPro" id="IPR007890">
    <property type="entry name" value="CHASE2"/>
</dbReference>
<keyword evidence="1" id="KW-1133">Transmembrane helix</keyword>